<dbReference type="Proteomes" id="UP000286045">
    <property type="component" value="Unassembled WGS sequence"/>
</dbReference>
<dbReference type="AlphaFoldDB" id="A0A439D9B3"/>
<keyword evidence="1" id="KW-0732">Signal</keyword>
<evidence type="ECO:0000313" key="3">
    <source>
        <dbReference type="EMBL" id="RWA10987.1"/>
    </source>
</evidence>
<protein>
    <recommendedName>
        <fullName evidence="2">Glycan binding protein Y3-like domain-containing protein</fullName>
    </recommendedName>
</protein>
<feature type="chain" id="PRO_5019514139" description="Glycan binding protein Y3-like domain-containing protein" evidence="1">
    <location>
        <begin position="20"/>
        <end position="136"/>
    </location>
</feature>
<organism evidence="3 4">
    <name type="scientific">Xylaria grammica</name>
    <dbReference type="NCBI Taxonomy" id="363999"/>
    <lineage>
        <taxon>Eukaryota</taxon>
        <taxon>Fungi</taxon>
        <taxon>Dikarya</taxon>
        <taxon>Ascomycota</taxon>
        <taxon>Pezizomycotina</taxon>
        <taxon>Sordariomycetes</taxon>
        <taxon>Xylariomycetidae</taxon>
        <taxon>Xylariales</taxon>
        <taxon>Xylariaceae</taxon>
        <taxon>Xylaria</taxon>
    </lineage>
</organism>
<dbReference type="EMBL" id="RYZI01000094">
    <property type="protein sequence ID" value="RWA10987.1"/>
    <property type="molecule type" value="Genomic_DNA"/>
</dbReference>
<name>A0A439D9B3_9PEZI</name>
<feature type="domain" description="Glycan binding protein Y3-like" evidence="2">
    <location>
        <begin position="68"/>
        <end position="135"/>
    </location>
</feature>
<feature type="signal peptide" evidence="1">
    <location>
        <begin position="1"/>
        <end position="19"/>
    </location>
</feature>
<gene>
    <name evidence="3" type="ORF">EKO27_g4128</name>
</gene>
<sequence length="136" mass="14453">MYPSTLISLFAATLASGMALIPEVLGRAAPSITPIIDTCWDTGEKWGAQGALAMNFAAQACNDAFVGTSGSRTWQAGDVIEQCYNLDSSKMVDFTIANENSGAATLTSDDCYTYLEKQIHGCGQGGYQENAGFQFK</sequence>
<keyword evidence="4" id="KW-1185">Reference proteome</keyword>
<comment type="caution">
    <text evidence="3">The sequence shown here is derived from an EMBL/GenBank/DDBJ whole genome shotgun (WGS) entry which is preliminary data.</text>
</comment>
<accession>A0A439D9B3</accession>
<evidence type="ECO:0000313" key="4">
    <source>
        <dbReference type="Proteomes" id="UP000286045"/>
    </source>
</evidence>
<dbReference type="Pfam" id="PF22803">
    <property type="entry name" value="GBD_Y3"/>
    <property type="match status" value="1"/>
</dbReference>
<evidence type="ECO:0000256" key="1">
    <source>
        <dbReference type="SAM" id="SignalP"/>
    </source>
</evidence>
<reference evidence="3 4" key="1">
    <citation type="submission" date="2018-12" db="EMBL/GenBank/DDBJ databases">
        <title>Draft genome sequence of Xylaria grammica IHI A82.</title>
        <authorList>
            <person name="Buettner E."/>
            <person name="Kellner H."/>
        </authorList>
    </citation>
    <scope>NUCLEOTIDE SEQUENCE [LARGE SCALE GENOMIC DNA]</scope>
    <source>
        <strain evidence="3 4">IHI A82</strain>
    </source>
</reference>
<dbReference type="InterPro" id="IPR054443">
    <property type="entry name" value="Y3-like_dom"/>
</dbReference>
<proteinExistence type="predicted"/>
<evidence type="ECO:0000259" key="2">
    <source>
        <dbReference type="Pfam" id="PF22803"/>
    </source>
</evidence>